<reference evidence="13" key="1">
    <citation type="journal article" date="2019" name="Nat. Commun.">
        <title>The genome of broomcorn millet.</title>
        <authorList>
            <person name="Zou C."/>
            <person name="Miki D."/>
            <person name="Li D."/>
            <person name="Tang Q."/>
            <person name="Xiao L."/>
            <person name="Rajput S."/>
            <person name="Deng P."/>
            <person name="Jia W."/>
            <person name="Huang R."/>
            <person name="Zhang M."/>
            <person name="Sun Y."/>
            <person name="Hu J."/>
            <person name="Fu X."/>
            <person name="Schnable P.S."/>
            <person name="Li F."/>
            <person name="Zhang H."/>
            <person name="Feng B."/>
            <person name="Zhu X."/>
            <person name="Liu R."/>
            <person name="Schnable J.C."/>
            <person name="Zhu J.-K."/>
            <person name="Zhang H."/>
        </authorList>
    </citation>
    <scope>NUCLEOTIDE SEQUENCE [LARGE SCALE GENOMIC DNA]</scope>
</reference>
<keyword evidence="5 9" id="KW-0238">DNA-binding</keyword>
<evidence type="ECO:0000256" key="3">
    <source>
        <dbReference type="ARBA" id="ARBA00022491"/>
    </source>
</evidence>
<proteinExistence type="inferred from homology"/>
<dbReference type="Gene3D" id="1.10.10.10">
    <property type="entry name" value="Winged helix-like DNA-binding domain superfamily/Winged helix DNA-binding domain"/>
    <property type="match status" value="2"/>
</dbReference>
<dbReference type="InterPro" id="IPR036388">
    <property type="entry name" value="WH-like_DNA-bd_sf"/>
</dbReference>
<keyword evidence="7 9" id="KW-0539">Nucleus</keyword>
<keyword evidence="13" id="KW-1185">Reference proteome</keyword>
<dbReference type="PANTHER" id="PTHR12081">
    <property type="entry name" value="TRANSCRIPTION FACTOR E2F"/>
    <property type="match status" value="1"/>
</dbReference>
<evidence type="ECO:0000259" key="11">
    <source>
        <dbReference type="SMART" id="SM01372"/>
    </source>
</evidence>
<evidence type="ECO:0000256" key="1">
    <source>
        <dbReference type="ARBA" id="ARBA00004123"/>
    </source>
</evidence>
<comment type="subcellular location">
    <subcellularLocation>
        <location evidence="1 9">Nucleus</location>
    </subcellularLocation>
</comment>
<keyword evidence="6 9" id="KW-0804">Transcription</keyword>
<dbReference type="AlphaFoldDB" id="A0A3L6PGU3"/>
<evidence type="ECO:0000256" key="5">
    <source>
        <dbReference type="ARBA" id="ARBA00023125"/>
    </source>
</evidence>
<evidence type="ECO:0000256" key="8">
    <source>
        <dbReference type="ARBA" id="ARBA00023306"/>
    </source>
</evidence>
<accession>A0A3L6PGU3</accession>
<evidence type="ECO:0000256" key="10">
    <source>
        <dbReference type="SAM" id="MobiDB-lite"/>
    </source>
</evidence>
<dbReference type="SUPFAM" id="SSF46785">
    <property type="entry name" value="Winged helix' DNA-binding domain"/>
    <property type="match status" value="2"/>
</dbReference>
<keyword evidence="3" id="KW-0678">Repressor</keyword>
<dbReference type="Proteomes" id="UP000275267">
    <property type="component" value="Unassembled WGS sequence"/>
</dbReference>
<dbReference type="Pfam" id="PF02319">
    <property type="entry name" value="WHD_E2F_TDP"/>
    <property type="match status" value="2"/>
</dbReference>
<dbReference type="EMBL" id="PQIB02000018">
    <property type="protein sequence ID" value="RLM55285.1"/>
    <property type="molecule type" value="Genomic_DNA"/>
</dbReference>
<feature type="domain" description="E2F/DP family winged-helix DNA-binding" evidence="11">
    <location>
        <begin position="293"/>
        <end position="373"/>
    </location>
</feature>
<feature type="region of interest" description="Disordered" evidence="10">
    <location>
        <begin position="256"/>
        <end position="291"/>
    </location>
</feature>
<evidence type="ECO:0000256" key="6">
    <source>
        <dbReference type="ARBA" id="ARBA00023163"/>
    </source>
</evidence>
<keyword evidence="4 9" id="KW-0805">Transcription regulation</keyword>
<evidence type="ECO:0000313" key="13">
    <source>
        <dbReference type="Proteomes" id="UP000275267"/>
    </source>
</evidence>
<dbReference type="PANTHER" id="PTHR12081:SF75">
    <property type="entry name" value="OS06G0245900 PROTEIN"/>
    <property type="match status" value="1"/>
</dbReference>
<evidence type="ECO:0000313" key="12">
    <source>
        <dbReference type="EMBL" id="RLM55285.1"/>
    </source>
</evidence>
<comment type="similarity">
    <text evidence="2 9">Belongs to the E2F/DP family.</text>
</comment>
<feature type="compositionally biased region" description="Basic and acidic residues" evidence="10">
    <location>
        <begin position="277"/>
        <end position="291"/>
    </location>
</feature>
<protein>
    <submittedName>
        <fullName evidence="12">E2F transcription factor-like E2FE</fullName>
    </submittedName>
</protein>
<feature type="compositionally biased region" description="Low complexity" evidence="10">
    <location>
        <begin position="1"/>
        <end position="67"/>
    </location>
</feature>
<dbReference type="GO" id="GO:0090575">
    <property type="term" value="C:RNA polymerase II transcription regulator complex"/>
    <property type="evidence" value="ECO:0007669"/>
    <property type="project" value="TreeGrafter"/>
</dbReference>
<dbReference type="SMART" id="SM01372">
    <property type="entry name" value="E2F_TDP"/>
    <property type="match status" value="2"/>
</dbReference>
<dbReference type="GO" id="GO:0000978">
    <property type="term" value="F:RNA polymerase II cis-regulatory region sequence-specific DNA binding"/>
    <property type="evidence" value="ECO:0007669"/>
    <property type="project" value="InterPro"/>
</dbReference>
<dbReference type="STRING" id="4540.A0A3L6PGU3"/>
<dbReference type="FunFam" id="1.10.10.10:FF:000295">
    <property type="entry name" value="E2F transcription factor-like E2FE"/>
    <property type="match status" value="1"/>
</dbReference>
<evidence type="ECO:0000256" key="7">
    <source>
        <dbReference type="ARBA" id="ARBA00023242"/>
    </source>
</evidence>
<gene>
    <name evidence="12" type="ORF">C2845_PM10G06820</name>
</gene>
<dbReference type="FunFam" id="1.10.10.10:FF:000073">
    <property type="entry name" value="E2F transcription factor 8"/>
    <property type="match status" value="1"/>
</dbReference>
<comment type="caution">
    <text evidence="12">The sequence shown here is derived from an EMBL/GenBank/DDBJ whole genome shotgun (WGS) entry which is preliminary data.</text>
</comment>
<feature type="compositionally biased region" description="Acidic residues" evidence="10">
    <location>
        <begin position="256"/>
        <end position="266"/>
    </location>
</feature>
<evidence type="ECO:0000256" key="4">
    <source>
        <dbReference type="ARBA" id="ARBA00023015"/>
    </source>
</evidence>
<name>A0A3L6PGU3_PANMI</name>
<feature type="domain" description="E2F/DP family winged-helix DNA-binding" evidence="11">
    <location>
        <begin position="108"/>
        <end position="181"/>
    </location>
</feature>
<dbReference type="InterPro" id="IPR036390">
    <property type="entry name" value="WH_DNA-bd_sf"/>
</dbReference>
<organism evidence="12 13">
    <name type="scientific">Panicum miliaceum</name>
    <name type="common">Proso millet</name>
    <name type="synonym">Broomcorn millet</name>
    <dbReference type="NCBI Taxonomy" id="4540"/>
    <lineage>
        <taxon>Eukaryota</taxon>
        <taxon>Viridiplantae</taxon>
        <taxon>Streptophyta</taxon>
        <taxon>Embryophyta</taxon>
        <taxon>Tracheophyta</taxon>
        <taxon>Spermatophyta</taxon>
        <taxon>Magnoliopsida</taxon>
        <taxon>Liliopsida</taxon>
        <taxon>Poales</taxon>
        <taxon>Poaceae</taxon>
        <taxon>PACMAD clade</taxon>
        <taxon>Panicoideae</taxon>
        <taxon>Panicodae</taxon>
        <taxon>Paniceae</taxon>
        <taxon>Panicinae</taxon>
        <taxon>Panicum</taxon>
        <taxon>Panicum sect. Panicum</taxon>
    </lineage>
</organism>
<dbReference type="InterPro" id="IPR015633">
    <property type="entry name" value="E2F"/>
</dbReference>
<evidence type="ECO:0000256" key="9">
    <source>
        <dbReference type="RuleBase" id="RU003796"/>
    </source>
</evidence>
<sequence>MDSASAAAAAAAGPSSSSSAAAGPAAAAAAAGPSSSSEAAAAGPSSSAAPAAAARSSSGAEPPAAAAQPQPVAPQVQFLQSTVLGGGGAGSGGGSGVARACRHHAYSRKQKSLGLLCSKFPSRGGCSFVGLYDQENVETIGLDDAAKRLGVERRRIYDIVNVLESVGILVRRAKNRYTWLGFGGVPAALKELKERALREMSGSPVLPPMEESSTANVRFLLLDLAGCGRGTSYLLLTFAFSLGFVIAKLSDDEDDEKLEDAGEDAESEKLSQSVDNTSDKPDAPGCRLRSDHRKEKSLGLLTQNFVKLFLTMEVETIALDEAARLLLGEGHAESNMRTKVRRLYDIANVLSSLNLIEKTQQADTRKPAFRWLGQAKRKQENTMVALPPARPNKRAFGTDLTNFDNKRGRLDSTTENKAKLMQDAGNIVKTFERQLGQGNRSDFVYGPFHPAVVKKQESDDHTVRQKERKTIQDWENLAVSFRPQYQNQALNDLFGHYVEAWKSWYLDLTRETSS</sequence>
<keyword evidence="8" id="KW-0131">Cell cycle</keyword>
<dbReference type="OrthoDB" id="5318at2759"/>
<evidence type="ECO:0000256" key="2">
    <source>
        <dbReference type="ARBA" id="ARBA00010940"/>
    </source>
</evidence>
<feature type="region of interest" description="Disordered" evidence="10">
    <location>
        <begin position="1"/>
        <end position="72"/>
    </location>
</feature>
<dbReference type="InterPro" id="IPR003316">
    <property type="entry name" value="E2F_WHTH_DNA-bd_dom"/>
</dbReference>
<dbReference type="GO" id="GO:0000981">
    <property type="term" value="F:DNA-binding transcription factor activity, RNA polymerase II-specific"/>
    <property type="evidence" value="ECO:0007669"/>
    <property type="project" value="TreeGrafter"/>
</dbReference>